<evidence type="ECO:0000313" key="7">
    <source>
        <dbReference type="Proteomes" id="UP001285441"/>
    </source>
</evidence>
<gene>
    <name evidence="6" type="ORF">B0H63DRAFT_395943</name>
</gene>
<dbReference type="InterPro" id="IPR039421">
    <property type="entry name" value="Type_1_exporter"/>
</dbReference>
<dbReference type="AlphaFoldDB" id="A0AAE0NI86"/>
<dbReference type="InterPro" id="IPR003439">
    <property type="entry name" value="ABC_transporter-like_ATP-bd"/>
</dbReference>
<feature type="non-terminal residue" evidence="6">
    <location>
        <position position="1"/>
    </location>
</feature>
<accession>A0AAE0NI86</accession>
<keyword evidence="4" id="KW-0472">Membrane</keyword>
<dbReference type="GO" id="GO:0016020">
    <property type="term" value="C:membrane"/>
    <property type="evidence" value="ECO:0007669"/>
    <property type="project" value="UniProtKB-SubCell"/>
</dbReference>
<keyword evidence="3" id="KW-1133">Transmembrane helix</keyword>
<dbReference type="Gene3D" id="1.20.1560.10">
    <property type="entry name" value="ABC transporter type 1, transmembrane domain"/>
    <property type="match status" value="1"/>
</dbReference>
<feature type="domain" description="ABC transporter" evidence="5">
    <location>
        <begin position="56"/>
        <end position="158"/>
    </location>
</feature>
<protein>
    <submittedName>
        <fullName evidence="6">P-loop containing nucleoside triphosphate hydrolase protein</fullName>
    </submittedName>
</protein>
<dbReference type="InterPro" id="IPR027417">
    <property type="entry name" value="P-loop_NTPase"/>
</dbReference>
<dbReference type="Pfam" id="PF00005">
    <property type="entry name" value="ABC_tran"/>
    <property type="match status" value="1"/>
</dbReference>
<comment type="subcellular location">
    <subcellularLocation>
        <location evidence="1">Membrane</location>
        <topology evidence="1">Multi-pass membrane protein</topology>
    </subcellularLocation>
</comment>
<comment type="caution">
    <text evidence="6">The sequence shown here is derived from an EMBL/GenBank/DDBJ whole genome shotgun (WGS) entry which is preliminary data.</text>
</comment>
<organism evidence="6 7">
    <name type="scientific">Podospora didyma</name>
    <dbReference type="NCBI Taxonomy" id="330526"/>
    <lineage>
        <taxon>Eukaryota</taxon>
        <taxon>Fungi</taxon>
        <taxon>Dikarya</taxon>
        <taxon>Ascomycota</taxon>
        <taxon>Pezizomycotina</taxon>
        <taxon>Sordariomycetes</taxon>
        <taxon>Sordariomycetidae</taxon>
        <taxon>Sordariales</taxon>
        <taxon>Podosporaceae</taxon>
        <taxon>Podospora</taxon>
    </lineage>
</organism>
<keyword evidence="6" id="KW-0378">Hydrolase</keyword>
<dbReference type="GO" id="GO:0005524">
    <property type="term" value="F:ATP binding"/>
    <property type="evidence" value="ECO:0007669"/>
    <property type="project" value="InterPro"/>
</dbReference>
<sequence length="191" mass="21453">LSDTIEELLDTARLRRILEMEPSTPDGDQNLELKTGKIEFRGVSFSFPGSDRLIINDLSFVLELSSTVAFVGRSGAGKSTIYNPLMRNLVPPRIQFSSMTRISRQSRKTRGLYEHIVMMPQITYMFDRMAAHNVKYGNLDATEQEMHEACRKAGIYETIEAREDGYETLLGDNGLPTFLLYCGSTGLNTTA</sequence>
<reference evidence="6" key="2">
    <citation type="submission" date="2023-06" db="EMBL/GenBank/DDBJ databases">
        <authorList>
            <consortium name="Lawrence Berkeley National Laboratory"/>
            <person name="Haridas S."/>
            <person name="Hensen N."/>
            <person name="Bonometti L."/>
            <person name="Westerberg I."/>
            <person name="Brannstrom I.O."/>
            <person name="Guillou S."/>
            <person name="Cros-Aarteil S."/>
            <person name="Calhoun S."/>
            <person name="Kuo A."/>
            <person name="Mondo S."/>
            <person name="Pangilinan J."/>
            <person name="Riley R."/>
            <person name="LaButti K."/>
            <person name="Andreopoulos B."/>
            <person name="Lipzen A."/>
            <person name="Chen C."/>
            <person name="Yanf M."/>
            <person name="Daum C."/>
            <person name="Ng V."/>
            <person name="Clum A."/>
            <person name="Steindorff A."/>
            <person name="Ohm R."/>
            <person name="Martin F."/>
            <person name="Silar P."/>
            <person name="Natvig D."/>
            <person name="Lalanne C."/>
            <person name="Gautier V."/>
            <person name="Ament-velasquez S.L."/>
            <person name="Kruys A."/>
            <person name="Hutchinson M.I."/>
            <person name="Powell A.J."/>
            <person name="Barry K."/>
            <person name="Miller A.N."/>
            <person name="Grigoriev I.V."/>
            <person name="Debuchy R."/>
            <person name="Gladieux P."/>
            <person name="Thoren M.H."/>
            <person name="Johannesson H."/>
        </authorList>
    </citation>
    <scope>NUCLEOTIDE SEQUENCE</scope>
    <source>
        <strain evidence="6">CBS 232.78</strain>
    </source>
</reference>
<evidence type="ECO:0000256" key="2">
    <source>
        <dbReference type="ARBA" id="ARBA00022692"/>
    </source>
</evidence>
<dbReference type="Proteomes" id="UP001285441">
    <property type="component" value="Unassembled WGS sequence"/>
</dbReference>
<dbReference type="InterPro" id="IPR036640">
    <property type="entry name" value="ABC1_TM_sf"/>
</dbReference>
<reference evidence="6" key="1">
    <citation type="journal article" date="2023" name="Mol. Phylogenet. Evol.">
        <title>Genome-scale phylogeny and comparative genomics of the fungal order Sordariales.</title>
        <authorList>
            <person name="Hensen N."/>
            <person name="Bonometti L."/>
            <person name="Westerberg I."/>
            <person name="Brannstrom I.O."/>
            <person name="Guillou S."/>
            <person name="Cros-Aarteil S."/>
            <person name="Calhoun S."/>
            <person name="Haridas S."/>
            <person name="Kuo A."/>
            <person name="Mondo S."/>
            <person name="Pangilinan J."/>
            <person name="Riley R."/>
            <person name="LaButti K."/>
            <person name="Andreopoulos B."/>
            <person name="Lipzen A."/>
            <person name="Chen C."/>
            <person name="Yan M."/>
            <person name="Daum C."/>
            <person name="Ng V."/>
            <person name="Clum A."/>
            <person name="Steindorff A."/>
            <person name="Ohm R.A."/>
            <person name="Martin F."/>
            <person name="Silar P."/>
            <person name="Natvig D.O."/>
            <person name="Lalanne C."/>
            <person name="Gautier V."/>
            <person name="Ament-Velasquez S.L."/>
            <person name="Kruys A."/>
            <person name="Hutchinson M.I."/>
            <person name="Powell A.J."/>
            <person name="Barry K."/>
            <person name="Miller A.N."/>
            <person name="Grigoriev I.V."/>
            <person name="Debuchy R."/>
            <person name="Gladieux P."/>
            <person name="Hiltunen Thoren M."/>
            <person name="Johannesson H."/>
        </authorList>
    </citation>
    <scope>NUCLEOTIDE SEQUENCE</scope>
    <source>
        <strain evidence="6">CBS 232.78</strain>
    </source>
</reference>
<evidence type="ECO:0000256" key="4">
    <source>
        <dbReference type="ARBA" id="ARBA00023136"/>
    </source>
</evidence>
<dbReference type="SUPFAM" id="SSF52540">
    <property type="entry name" value="P-loop containing nucleoside triphosphate hydrolases"/>
    <property type="match status" value="1"/>
</dbReference>
<dbReference type="PANTHER" id="PTHR24221:SF654">
    <property type="entry name" value="ATP-BINDING CASSETTE SUB-FAMILY B MEMBER 6"/>
    <property type="match status" value="1"/>
</dbReference>
<evidence type="ECO:0000259" key="5">
    <source>
        <dbReference type="Pfam" id="PF00005"/>
    </source>
</evidence>
<dbReference type="EMBL" id="JAULSW010000005">
    <property type="protein sequence ID" value="KAK3382021.1"/>
    <property type="molecule type" value="Genomic_DNA"/>
</dbReference>
<dbReference type="Gene3D" id="3.40.50.300">
    <property type="entry name" value="P-loop containing nucleotide triphosphate hydrolases"/>
    <property type="match status" value="1"/>
</dbReference>
<proteinExistence type="predicted"/>
<dbReference type="GO" id="GO:0016887">
    <property type="term" value="F:ATP hydrolysis activity"/>
    <property type="evidence" value="ECO:0007669"/>
    <property type="project" value="InterPro"/>
</dbReference>
<dbReference type="PANTHER" id="PTHR24221">
    <property type="entry name" value="ATP-BINDING CASSETTE SUB-FAMILY B"/>
    <property type="match status" value="1"/>
</dbReference>
<evidence type="ECO:0000313" key="6">
    <source>
        <dbReference type="EMBL" id="KAK3382021.1"/>
    </source>
</evidence>
<keyword evidence="2" id="KW-0812">Transmembrane</keyword>
<evidence type="ECO:0000256" key="1">
    <source>
        <dbReference type="ARBA" id="ARBA00004141"/>
    </source>
</evidence>
<name>A0AAE0NI86_9PEZI</name>
<keyword evidence="7" id="KW-1185">Reference proteome</keyword>
<evidence type="ECO:0000256" key="3">
    <source>
        <dbReference type="ARBA" id="ARBA00022989"/>
    </source>
</evidence>
<dbReference type="GO" id="GO:0042626">
    <property type="term" value="F:ATPase-coupled transmembrane transporter activity"/>
    <property type="evidence" value="ECO:0007669"/>
    <property type="project" value="TreeGrafter"/>
</dbReference>